<sequence>MSAGVVACGALAGHVSDIADRRGLDIEVIAINPLLHNTPKNIPQEVERSVAELKLQHEIVVVAYADCGTYGALDKVCEQAGVQRLTGSHCYDVFATEKRMSQEFEREPGTYVLTDFLVRTFKTSVVEQLGLDRYPDLRDDYFHAYRRVVWLTQERTDELDQMAQEAAAIMQLPLEILPVGDVHLEEQLLTLLGEA</sequence>
<evidence type="ECO:0000259" key="1">
    <source>
        <dbReference type="Pfam" id="PF07796"/>
    </source>
</evidence>
<dbReference type="Pfam" id="PF07796">
    <property type="entry name" value="DUF1638"/>
    <property type="match status" value="1"/>
</dbReference>
<gene>
    <name evidence="2" type="ORF">UFOPK3770_01147</name>
</gene>
<dbReference type="InterPro" id="IPR012437">
    <property type="entry name" value="DUF1638"/>
</dbReference>
<dbReference type="EMBL" id="CAESAJ010000156">
    <property type="protein sequence ID" value="CAB4343134.1"/>
    <property type="molecule type" value="Genomic_DNA"/>
</dbReference>
<dbReference type="AlphaFoldDB" id="A0A6J5ZKI8"/>
<accession>A0A6J5ZKI8</accession>
<name>A0A6J5ZKI8_9ZZZZ</name>
<evidence type="ECO:0000313" key="2">
    <source>
        <dbReference type="EMBL" id="CAB4343134.1"/>
    </source>
</evidence>
<feature type="domain" description="DUF1638" evidence="1">
    <location>
        <begin position="32"/>
        <end position="186"/>
    </location>
</feature>
<organism evidence="2">
    <name type="scientific">freshwater metagenome</name>
    <dbReference type="NCBI Taxonomy" id="449393"/>
    <lineage>
        <taxon>unclassified sequences</taxon>
        <taxon>metagenomes</taxon>
        <taxon>ecological metagenomes</taxon>
    </lineage>
</organism>
<protein>
    <submittedName>
        <fullName evidence="2">Unannotated protein</fullName>
    </submittedName>
</protein>
<proteinExistence type="predicted"/>
<reference evidence="2" key="1">
    <citation type="submission" date="2020-05" db="EMBL/GenBank/DDBJ databases">
        <authorList>
            <person name="Chiriac C."/>
            <person name="Salcher M."/>
            <person name="Ghai R."/>
            <person name="Kavagutti S V."/>
        </authorList>
    </citation>
    <scope>NUCLEOTIDE SEQUENCE</scope>
</reference>